<accession>A0ABY7AL81</accession>
<proteinExistence type="predicted"/>
<keyword evidence="1" id="KW-1133">Transmembrane helix</keyword>
<dbReference type="SMART" id="SM00052">
    <property type="entry name" value="EAL"/>
    <property type="match status" value="1"/>
</dbReference>
<dbReference type="SMART" id="SM00267">
    <property type="entry name" value="GGDEF"/>
    <property type="match status" value="1"/>
</dbReference>
<dbReference type="PANTHER" id="PTHR33121">
    <property type="entry name" value="CYCLIC DI-GMP PHOSPHODIESTERASE PDEF"/>
    <property type="match status" value="1"/>
</dbReference>
<dbReference type="PROSITE" id="PS50883">
    <property type="entry name" value="EAL"/>
    <property type="match status" value="1"/>
</dbReference>
<dbReference type="Pfam" id="PF00990">
    <property type="entry name" value="GGDEF"/>
    <property type="match status" value="1"/>
</dbReference>
<reference evidence="4" key="1">
    <citation type="submission" date="2022-10" db="EMBL/GenBank/DDBJ databases">
        <title>Catenovulum adriacola sp. nov. isolated in the Harbour of Susak.</title>
        <authorList>
            <person name="Schoch T."/>
            <person name="Reich S.J."/>
            <person name="Stoeferle S."/>
            <person name="Flaiz M."/>
            <person name="Kazda M."/>
            <person name="Riedel C.U."/>
            <person name="Duerre P."/>
        </authorList>
    </citation>
    <scope>NUCLEOTIDE SEQUENCE</scope>
    <source>
        <strain evidence="4">TS8</strain>
    </source>
</reference>
<dbReference type="EMBL" id="CP109965">
    <property type="protein sequence ID" value="WAJ69492.1"/>
    <property type="molecule type" value="Genomic_DNA"/>
</dbReference>
<feature type="transmembrane region" description="Helical" evidence="1">
    <location>
        <begin position="137"/>
        <end position="160"/>
    </location>
</feature>
<dbReference type="Gene3D" id="3.30.70.270">
    <property type="match status" value="1"/>
</dbReference>
<dbReference type="PROSITE" id="PS50887">
    <property type="entry name" value="GGDEF"/>
    <property type="match status" value="1"/>
</dbReference>
<dbReference type="SUPFAM" id="SSF141868">
    <property type="entry name" value="EAL domain-like"/>
    <property type="match status" value="1"/>
</dbReference>
<feature type="domain" description="EAL" evidence="2">
    <location>
        <begin position="400"/>
        <end position="640"/>
    </location>
</feature>
<gene>
    <name evidence="4" type="ORF">OLW01_09945</name>
</gene>
<dbReference type="InterPro" id="IPR000160">
    <property type="entry name" value="GGDEF_dom"/>
</dbReference>
<dbReference type="SUPFAM" id="SSF55073">
    <property type="entry name" value="Nucleotide cyclase"/>
    <property type="match status" value="1"/>
</dbReference>
<evidence type="ECO:0000313" key="5">
    <source>
        <dbReference type="Proteomes" id="UP001163726"/>
    </source>
</evidence>
<dbReference type="Pfam" id="PF00563">
    <property type="entry name" value="EAL"/>
    <property type="match status" value="1"/>
</dbReference>
<dbReference type="InterPro" id="IPR050706">
    <property type="entry name" value="Cyclic-di-GMP_PDE-like"/>
</dbReference>
<dbReference type="Proteomes" id="UP001163726">
    <property type="component" value="Chromosome"/>
</dbReference>
<dbReference type="CDD" id="cd01948">
    <property type="entry name" value="EAL"/>
    <property type="match status" value="1"/>
</dbReference>
<evidence type="ECO:0000259" key="2">
    <source>
        <dbReference type="PROSITE" id="PS50883"/>
    </source>
</evidence>
<dbReference type="InterPro" id="IPR035919">
    <property type="entry name" value="EAL_sf"/>
</dbReference>
<evidence type="ECO:0000256" key="1">
    <source>
        <dbReference type="SAM" id="Phobius"/>
    </source>
</evidence>
<name>A0ABY7AL81_9ALTE</name>
<feature type="domain" description="GGDEF" evidence="3">
    <location>
        <begin position="256"/>
        <end position="387"/>
    </location>
</feature>
<dbReference type="InterPro" id="IPR001633">
    <property type="entry name" value="EAL_dom"/>
</dbReference>
<dbReference type="Gene3D" id="3.20.20.450">
    <property type="entry name" value="EAL domain"/>
    <property type="match status" value="1"/>
</dbReference>
<feature type="transmembrane region" description="Helical" evidence="1">
    <location>
        <begin position="7"/>
        <end position="30"/>
    </location>
</feature>
<evidence type="ECO:0000313" key="4">
    <source>
        <dbReference type="EMBL" id="WAJ69492.1"/>
    </source>
</evidence>
<organism evidence="4 5">
    <name type="scientific">Catenovulum adriaticum</name>
    <dbReference type="NCBI Taxonomy" id="2984846"/>
    <lineage>
        <taxon>Bacteria</taxon>
        <taxon>Pseudomonadati</taxon>
        <taxon>Pseudomonadota</taxon>
        <taxon>Gammaproteobacteria</taxon>
        <taxon>Alteromonadales</taxon>
        <taxon>Alteromonadaceae</taxon>
        <taxon>Catenovulum</taxon>
    </lineage>
</organism>
<evidence type="ECO:0000259" key="3">
    <source>
        <dbReference type="PROSITE" id="PS50887"/>
    </source>
</evidence>
<dbReference type="InterPro" id="IPR043128">
    <property type="entry name" value="Rev_trsase/Diguanyl_cyclase"/>
</dbReference>
<dbReference type="NCBIfam" id="TIGR00254">
    <property type="entry name" value="GGDEF"/>
    <property type="match status" value="1"/>
</dbReference>
<keyword evidence="5" id="KW-1185">Reference proteome</keyword>
<sequence>MSILRRIFLHNILAGILFSLILCFCIGQYISGTLNLQQQNHIQTIKSLSTSTDSNQPKELIKTLKSQFAYQHLKIVSNDGTVLHQYAPQDPIDTFSQQWMLWFNQAPTEVDFTAENGQYNIHFTLAFIKEFKQTDRFIFLSVTLIFVLLLFTSFITLLNIKKSIAKTANQFKAQLNNDNALPVAQFNSESIPKECLPLVEPLNQIHQKSRQEIEQWKSSAESLQVEAKIDELTGLANRNCFLDFLKQELTDVSADKFGILAIIRATELQSINQSRGYHEGDEYINAIAQALTRVSNSYKGACLYRINGADFAMVAPHITLKEADNLAKSLTGRLTELQKIFETNSIAYSGIVGYESNDDLSELLALADTGINLAQTKTANACHIQNDKSVLNNVSSKYGSQNWRDIIEDVLVNQRVILFAQPIQPTNKSTKVYSEILARFSNKDGQVMPTHSFIAMAERMDKIIAIDRLIIECTINLIKQKNLVNQSFAINLTAKSAHDEQFVIWLERRLLRETGVAAKLVFELTEFGLQQNAAASKRFVSMLHRSGARITVERFGIGFTSFKFFRELKPDFIKLDGSYSRNIDEDKNNQYFVRILIDLAHRIGVSVLAESVETEIEKHTLEKIFIDGTQGYFIGKPTEL</sequence>
<dbReference type="InterPro" id="IPR029787">
    <property type="entry name" value="Nucleotide_cyclase"/>
</dbReference>
<keyword evidence="1" id="KW-0472">Membrane</keyword>
<dbReference type="RefSeq" id="WP_268073738.1">
    <property type="nucleotide sequence ID" value="NZ_CP109965.1"/>
</dbReference>
<protein>
    <submittedName>
        <fullName evidence="4">EAL domain-containing protein</fullName>
    </submittedName>
</protein>
<dbReference type="PANTHER" id="PTHR33121:SF79">
    <property type="entry name" value="CYCLIC DI-GMP PHOSPHODIESTERASE PDED-RELATED"/>
    <property type="match status" value="1"/>
</dbReference>
<keyword evidence="1" id="KW-0812">Transmembrane</keyword>